<keyword evidence="3" id="KW-1185">Reference proteome</keyword>
<dbReference type="Proteomes" id="UP001283341">
    <property type="component" value="Unassembled WGS sequence"/>
</dbReference>
<evidence type="ECO:0000256" key="1">
    <source>
        <dbReference type="SAM" id="MobiDB-lite"/>
    </source>
</evidence>
<gene>
    <name evidence="2" type="ORF">B0H66DRAFT_641787</name>
</gene>
<accession>A0AAE0M372</accession>
<organism evidence="2 3">
    <name type="scientific">Apodospora peruviana</name>
    <dbReference type="NCBI Taxonomy" id="516989"/>
    <lineage>
        <taxon>Eukaryota</taxon>
        <taxon>Fungi</taxon>
        <taxon>Dikarya</taxon>
        <taxon>Ascomycota</taxon>
        <taxon>Pezizomycotina</taxon>
        <taxon>Sordariomycetes</taxon>
        <taxon>Sordariomycetidae</taxon>
        <taxon>Sordariales</taxon>
        <taxon>Lasiosphaeriaceae</taxon>
        <taxon>Apodospora</taxon>
    </lineage>
</organism>
<evidence type="ECO:0000313" key="3">
    <source>
        <dbReference type="Proteomes" id="UP001283341"/>
    </source>
</evidence>
<reference evidence="2" key="1">
    <citation type="journal article" date="2023" name="Mol. Phylogenet. Evol.">
        <title>Genome-scale phylogeny and comparative genomics of the fungal order Sordariales.</title>
        <authorList>
            <person name="Hensen N."/>
            <person name="Bonometti L."/>
            <person name="Westerberg I."/>
            <person name="Brannstrom I.O."/>
            <person name="Guillou S."/>
            <person name="Cros-Aarteil S."/>
            <person name="Calhoun S."/>
            <person name="Haridas S."/>
            <person name="Kuo A."/>
            <person name="Mondo S."/>
            <person name="Pangilinan J."/>
            <person name="Riley R."/>
            <person name="LaButti K."/>
            <person name="Andreopoulos B."/>
            <person name="Lipzen A."/>
            <person name="Chen C."/>
            <person name="Yan M."/>
            <person name="Daum C."/>
            <person name="Ng V."/>
            <person name="Clum A."/>
            <person name="Steindorff A."/>
            <person name="Ohm R.A."/>
            <person name="Martin F."/>
            <person name="Silar P."/>
            <person name="Natvig D.O."/>
            <person name="Lalanne C."/>
            <person name="Gautier V."/>
            <person name="Ament-Velasquez S.L."/>
            <person name="Kruys A."/>
            <person name="Hutchinson M.I."/>
            <person name="Powell A.J."/>
            <person name="Barry K."/>
            <person name="Miller A.N."/>
            <person name="Grigoriev I.V."/>
            <person name="Debuchy R."/>
            <person name="Gladieux P."/>
            <person name="Hiltunen Thoren M."/>
            <person name="Johannesson H."/>
        </authorList>
    </citation>
    <scope>NUCLEOTIDE SEQUENCE</scope>
    <source>
        <strain evidence="2">CBS 118394</strain>
    </source>
</reference>
<proteinExistence type="predicted"/>
<feature type="compositionally biased region" description="Polar residues" evidence="1">
    <location>
        <begin position="337"/>
        <end position="350"/>
    </location>
</feature>
<feature type="region of interest" description="Disordered" evidence="1">
    <location>
        <begin position="310"/>
        <end position="350"/>
    </location>
</feature>
<dbReference type="AlphaFoldDB" id="A0AAE0M372"/>
<comment type="caution">
    <text evidence="2">The sequence shown here is derived from an EMBL/GenBank/DDBJ whole genome shotgun (WGS) entry which is preliminary data.</text>
</comment>
<protein>
    <submittedName>
        <fullName evidence="2">Uncharacterized protein</fullName>
    </submittedName>
</protein>
<reference evidence="2" key="2">
    <citation type="submission" date="2023-06" db="EMBL/GenBank/DDBJ databases">
        <authorList>
            <consortium name="Lawrence Berkeley National Laboratory"/>
            <person name="Haridas S."/>
            <person name="Hensen N."/>
            <person name="Bonometti L."/>
            <person name="Westerberg I."/>
            <person name="Brannstrom I.O."/>
            <person name="Guillou S."/>
            <person name="Cros-Aarteil S."/>
            <person name="Calhoun S."/>
            <person name="Kuo A."/>
            <person name="Mondo S."/>
            <person name="Pangilinan J."/>
            <person name="Riley R."/>
            <person name="Labutti K."/>
            <person name="Andreopoulos B."/>
            <person name="Lipzen A."/>
            <person name="Chen C."/>
            <person name="Yanf M."/>
            <person name="Daum C."/>
            <person name="Ng V."/>
            <person name="Clum A."/>
            <person name="Steindorff A."/>
            <person name="Ohm R."/>
            <person name="Martin F."/>
            <person name="Silar P."/>
            <person name="Natvig D."/>
            <person name="Lalanne C."/>
            <person name="Gautier V."/>
            <person name="Ament-Velasquez S.L."/>
            <person name="Kruys A."/>
            <person name="Hutchinson M.I."/>
            <person name="Powell A.J."/>
            <person name="Barry K."/>
            <person name="Miller A.N."/>
            <person name="Grigoriev I.V."/>
            <person name="Debuchy R."/>
            <person name="Gladieux P."/>
            <person name="Thoren M.H."/>
            <person name="Johannesson H."/>
        </authorList>
    </citation>
    <scope>NUCLEOTIDE SEQUENCE</scope>
    <source>
        <strain evidence="2">CBS 118394</strain>
    </source>
</reference>
<sequence length="350" mass="39177">MSALEPLAILSIACNVMQVIDFSHVVFSTFNQTYNNGSADTNISEVAKHLSELSEDALTTATQKKKLGQSIVSTVKRSWHKRKIEQLEKDMTSIQSTLNTGILVRICKAQDVSALQNRQEFFSLSNAFAAIYLQDRPGPGCAVPVVTPLWGLSRLAKIGRGTPFGTALMKLLSTVDVGDFETQPSFRVIAQVNSSGDSEDSLNVYYEGFVLDSIPGAVEKELRQVANMTLSWDEKDRDEKLDALHVRFNDVARQIMATQSQPYARDEKEYYLWQHKFLKDVLIRTGVIPSKNEYMYTDALQRYMPSKYGTTQRWDGGKYWEGEESGSESDSDSESETMTATGQRKSIGES</sequence>
<feature type="compositionally biased region" description="Acidic residues" evidence="1">
    <location>
        <begin position="322"/>
        <end position="335"/>
    </location>
</feature>
<dbReference type="EMBL" id="JAUEDM010000005">
    <property type="protein sequence ID" value="KAK3317073.1"/>
    <property type="molecule type" value="Genomic_DNA"/>
</dbReference>
<evidence type="ECO:0000313" key="2">
    <source>
        <dbReference type="EMBL" id="KAK3317073.1"/>
    </source>
</evidence>
<name>A0AAE0M372_9PEZI</name>